<sequence>MLKTALKMSHTLAEEVILPGDVVVDATVGNGHDTVFLAQLVGETGKVIGFDIQEQAIKNTTERLEKEKLIDRVELIHASHHLLSSYCETADDIRVALFNLGYLPQGNKEIVTLPERTIEAITQLIPRLVKGGRILLVVYHGHTEGALERDAVLDYVKKLDQKIVSVASYQFLNQKNNPPLLIAIEKK</sequence>
<gene>
    <name evidence="1" type="ORF">PML95_05035</name>
</gene>
<dbReference type="GeneID" id="72384861"/>
<proteinExistence type="predicted"/>
<dbReference type="EMBL" id="CP116507">
    <property type="protein sequence ID" value="WCG21773.1"/>
    <property type="molecule type" value="Genomic_DNA"/>
</dbReference>
<dbReference type="Pfam" id="PF06962">
    <property type="entry name" value="rRNA_methylase"/>
    <property type="match status" value="1"/>
</dbReference>
<reference evidence="1" key="1">
    <citation type="submission" date="2023-01" db="EMBL/GenBank/DDBJ databases">
        <title>Oxazolidinone resistance genes in florfenicol resistant enterococci from beef cattle and veal calves at slaughter.</title>
        <authorList>
            <person name="Biggel M."/>
        </authorList>
    </citation>
    <scope>NUCLEOTIDE SEQUENCE</scope>
    <source>
        <strain evidence="1">K204-1</strain>
    </source>
</reference>
<keyword evidence="1" id="KW-0808">Transferase</keyword>
<keyword evidence="1" id="KW-0489">Methyltransferase</keyword>
<dbReference type="GO" id="GO:0008168">
    <property type="term" value="F:methyltransferase activity"/>
    <property type="evidence" value="ECO:0007669"/>
    <property type="project" value="UniProtKB-KW"/>
</dbReference>
<evidence type="ECO:0000313" key="1">
    <source>
        <dbReference type="EMBL" id="WCG21773.1"/>
    </source>
</evidence>
<organism evidence="1 2">
    <name type="scientific">Vagococcus lutrae</name>
    <dbReference type="NCBI Taxonomy" id="81947"/>
    <lineage>
        <taxon>Bacteria</taxon>
        <taxon>Bacillati</taxon>
        <taxon>Bacillota</taxon>
        <taxon>Bacilli</taxon>
        <taxon>Lactobacillales</taxon>
        <taxon>Enterococcaceae</taxon>
        <taxon>Vagococcus</taxon>
    </lineage>
</organism>
<dbReference type="InterPro" id="IPR010719">
    <property type="entry name" value="MnmM_MeTrfase"/>
</dbReference>
<dbReference type="GO" id="GO:0032259">
    <property type="term" value="P:methylation"/>
    <property type="evidence" value="ECO:0007669"/>
    <property type="project" value="UniProtKB-KW"/>
</dbReference>
<dbReference type="SUPFAM" id="SSF53335">
    <property type="entry name" value="S-adenosyl-L-methionine-dependent methyltransferases"/>
    <property type="match status" value="1"/>
</dbReference>
<dbReference type="RefSeq" id="WP_023606069.1">
    <property type="nucleotide sequence ID" value="NZ_CP097017.1"/>
</dbReference>
<dbReference type="PANTHER" id="PTHR35276:SF1">
    <property type="entry name" value="TRNA (MNM(5)S(2)U34)-METHYLTRANSFERASE, CHLOROPLASTIC"/>
    <property type="match status" value="1"/>
</dbReference>
<dbReference type="InterPro" id="IPR029063">
    <property type="entry name" value="SAM-dependent_MTases_sf"/>
</dbReference>
<protein>
    <submittedName>
        <fullName evidence="1">Class I SAM-dependent methyltransferase</fullName>
    </submittedName>
</protein>
<dbReference type="CDD" id="cd02440">
    <property type="entry name" value="AdoMet_MTases"/>
    <property type="match status" value="1"/>
</dbReference>
<name>A0AAE9XKV1_9ENTE</name>
<evidence type="ECO:0000313" key="2">
    <source>
        <dbReference type="Proteomes" id="UP001179600"/>
    </source>
</evidence>
<dbReference type="Gene3D" id="3.40.50.150">
    <property type="entry name" value="Vaccinia Virus protein VP39"/>
    <property type="match status" value="1"/>
</dbReference>
<dbReference type="PANTHER" id="PTHR35276">
    <property type="entry name" value="S-ADENOSYL-L-METHIONINE-DEPENDENT METHYLTRANSFERASES SUPERFAMILY PROTEIN"/>
    <property type="match status" value="1"/>
</dbReference>
<accession>A0AAE9XKV1</accession>
<dbReference type="Proteomes" id="UP001179600">
    <property type="component" value="Chromosome"/>
</dbReference>
<dbReference type="AlphaFoldDB" id="A0AAE9XKV1"/>